<dbReference type="EMBL" id="CP163431">
    <property type="protein sequence ID" value="XDQ03552.1"/>
    <property type="molecule type" value="Genomic_DNA"/>
</dbReference>
<keyword evidence="1" id="KW-0472">Membrane</keyword>
<keyword evidence="1" id="KW-0812">Transmembrane</keyword>
<name>A0AB39MEU5_9ACTN</name>
<accession>A0AB39MEU5</accession>
<gene>
    <name evidence="2" type="ORF">AB5J58_26865</name>
</gene>
<evidence type="ECO:0000313" key="2">
    <source>
        <dbReference type="EMBL" id="XDQ03552.1"/>
    </source>
</evidence>
<dbReference type="AlphaFoldDB" id="A0AB39MEU5"/>
<reference evidence="2" key="1">
    <citation type="submission" date="2024-07" db="EMBL/GenBank/DDBJ databases">
        <authorList>
            <person name="Yu S.T."/>
        </authorList>
    </citation>
    <scope>NUCLEOTIDE SEQUENCE</scope>
    <source>
        <strain evidence="2">R08</strain>
    </source>
</reference>
<feature type="transmembrane region" description="Helical" evidence="1">
    <location>
        <begin position="24"/>
        <end position="46"/>
    </location>
</feature>
<protein>
    <recommendedName>
        <fullName evidence="3">Secreted protein</fullName>
    </recommendedName>
</protein>
<evidence type="ECO:0008006" key="3">
    <source>
        <dbReference type="Google" id="ProtNLM"/>
    </source>
</evidence>
<keyword evidence="1" id="KW-1133">Transmembrane helix</keyword>
<evidence type="ECO:0000256" key="1">
    <source>
        <dbReference type="SAM" id="Phobius"/>
    </source>
</evidence>
<organism evidence="2">
    <name type="scientific">Streptomyces sp. R08</name>
    <dbReference type="NCBI Taxonomy" id="3238624"/>
    <lineage>
        <taxon>Bacteria</taxon>
        <taxon>Bacillati</taxon>
        <taxon>Actinomycetota</taxon>
        <taxon>Actinomycetes</taxon>
        <taxon>Kitasatosporales</taxon>
        <taxon>Streptomycetaceae</taxon>
        <taxon>Streptomyces</taxon>
    </lineage>
</organism>
<proteinExistence type="predicted"/>
<dbReference type="RefSeq" id="WP_369189408.1">
    <property type="nucleotide sequence ID" value="NZ_CP163431.1"/>
</dbReference>
<sequence length="270" mass="29095">MPEAPPAVPAPEPRVRRERRVLRAALRWTAAVAVFVVVGAGTAYGITRMERTDVPGLATASDGRWDYPEIVMPPLPSGSPDPFMRDNKAGAHYADLRALVLPAPKGAKADADLRGTDGWLATKGFLAQYASADDREELGQKLIDNGLRHIAARGWTTPDGTRTRIYLLQFDTAAVVDELFSPGLVSYDSPVYALRGAQDPAYDDGFPEAARAEKVTLSAYDEAKPYGAEQLRQAYLSAGDTIALVVQSRKGTAKAVPFQQTVALQSQLLG</sequence>